<name>A0A7K0CKU5_9ACTN</name>
<dbReference type="EMBL" id="WEGJ01000018">
    <property type="protein sequence ID" value="MQY14107.1"/>
    <property type="molecule type" value="Genomic_DNA"/>
</dbReference>
<dbReference type="PANTHER" id="PTHR43767:SF1">
    <property type="entry name" value="NONRIBOSOMAL PEPTIDE SYNTHASE PES1 (EUROFUNG)-RELATED"/>
    <property type="match status" value="1"/>
</dbReference>
<feature type="domain" description="AMP-binding enzyme C-terminal" evidence="3">
    <location>
        <begin position="458"/>
        <end position="533"/>
    </location>
</feature>
<evidence type="ECO:0000313" key="5">
    <source>
        <dbReference type="Proteomes" id="UP000466345"/>
    </source>
</evidence>
<dbReference type="Pfam" id="PF00501">
    <property type="entry name" value="AMP-binding"/>
    <property type="match status" value="1"/>
</dbReference>
<dbReference type="Gene3D" id="3.40.50.12780">
    <property type="entry name" value="N-terminal domain of ligase-like"/>
    <property type="match status" value="1"/>
</dbReference>
<dbReference type="InterPro" id="IPR042099">
    <property type="entry name" value="ANL_N_sf"/>
</dbReference>
<organism evidence="4 5">
    <name type="scientific">Streptomyces smaragdinus</name>
    <dbReference type="NCBI Taxonomy" id="2585196"/>
    <lineage>
        <taxon>Bacteria</taxon>
        <taxon>Bacillati</taxon>
        <taxon>Actinomycetota</taxon>
        <taxon>Actinomycetes</taxon>
        <taxon>Kitasatosporales</taxon>
        <taxon>Streptomycetaceae</taxon>
        <taxon>Streptomyces</taxon>
    </lineage>
</organism>
<feature type="region of interest" description="Disordered" evidence="1">
    <location>
        <begin position="1"/>
        <end position="22"/>
    </location>
</feature>
<evidence type="ECO:0000256" key="1">
    <source>
        <dbReference type="SAM" id="MobiDB-lite"/>
    </source>
</evidence>
<accession>A0A7K0CKU5</accession>
<feature type="domain" description="AMP-dependent synthetase/ligase" evidence="2">
    <location>
        <begin position="46"/>
        <end position="384"/>
    </location>
</feature>
<evidence type="ECO:0000313" key="4">
    <source>
        <dbReference type="EMBL" id="MQY14107.1"/>
    </source>
</evidence>
<dbReference type="EC" id="6.2.1.43" evidence="4"/>
<reference evidence="4 5" key="1">
    <citation type="submission" date="2019-10" db="EMBL/GenBank/DDBJ databases">
        <title>Streptomyces smaragdinus sp. nov. and Streptomyces fabii sp. nov., isolated from the gut of fungus growing-termite Macrotermes natalensis.</title>
        <authorList>
            <person name="Schwitalla J."/>
            <person name="Benndorf R."/>
            <person name="Martin K."/>
            <person name="De Beer W."/>
            <person name="Kaster A.-K."/>
            <person name="Vollmers J."/>
            <person name="Poulsen M."/>
            <person name="Beemelmanns C."/>
        </authorList>
    </citation>
    <scope>NUCLEOTIDE SEQUENCE [LARGE SCALE GENOMIC DNA]</scope>
    <source>
        <strain evidence="4 5">RB5</strain>
    </source>
</reference>
<dbReference type="Proteomes" id="UP000466345">
    <property type="component" value="Unassembled WGS sequence"/>
</dbReference>
<dbReference type="Pfam" id="PF13193">
    <property type="entry name" value="AMP-binding_C"/>
    <property type="match status" value="1"/>
</dbReference>
<evidence type="ECO:0000259" key="2">
    <source>
        <dbReference type="Pfam" id="PF00501"/>
    </source>
</evidence>
<dbReference type="InterPro" id="IPR025110">
    <property type="entry name" value="AMP-bd_C"/>
</dbReference>
<dbReference type="GO" id="GO:0016878">
    <property type="term" value="F:acid-thiol ligase activity"/>
    <property type="evidence" value="ECO:0007669"/>
    <property type="project" value="UniProtKB-ARBA"/>
</dbReference>
<dbReference type="InterPro" id="IPR050237">
    <property type="entry name" value="ATP-dep_AMP-bd_enzyme"/>
</dbReference>
<dbReference type="InterPro" id="IPR000873">
    <property type="entry name" value="AMP-dep_synth/lig_dom"/>
</dbReference>
<comment type="caution">
    <text evidence="4">The sequence shown here is derived from an EMBL/GenBank/DDBJ whole genome shotgun (WGS) entry which is preliminary data.</text>
</comment>
<gene>
    <name evidence="4" type="primary">ncsB2</name>
    <name evidence="4" type="ORF">SRB5_42680</name>
</gene>
<sequence>MTRARAGAPAVPGGPAAATAPPADVVRRFRAQGWWRDTTPLHDLYRTAAAAPERPAFVGSRLRLPADRPYATLRYGELAVLTDRFAAALAALGVMPGDPVAYQLPSWWETAVLTLACLRLGAVAVPVLPTVRPHGLHRILAGTRARVCVVPDVWDGFPHAEALAELAPHVPWLRHRVVLGDAAATGAVDFAAHFLHTPHERSAAWRGRPLPADAADRPWLLITVIGLGDRYTGVLHSANTLYANIGAQHDPAGPGRRDGEVFLSALPLTSLASVIYSVCWPLAVGGTGVVQDRWDPEGFSRLISYAGVHQAYAEGAFWSEVPAAPHGSLRLLLSGGRTGTPPELLRTLTDTWSVPVLSVWGTPELGMGSLAVGGEGGRPLPGLEVSAGAAAGPLRVRGPSVCLAVWPLDSAAPRPTWGDGDGWLDTGDLAAADGRGGLRVLARAGERTGAFFLVPAAEIERRLLGHPGVREAAVVAYTDPEHGELPCAVIVPMVAAEPPGPARLREFLAAEGVAEAFVPARFEIVGGLPRDERGAVRYAALRTWLARLRPGAPRRLPD</sequence>
<dbReference type="SUPFAM" id="SSF56801">
    <property type="entry name" value="Acetyl-CoA synthetase-like"/>
    <property type="match status" value="1"/>
</dbReference>
<dbReference type="RefSeq" id="WP_323378249.1">
    <property type="nucleotide sequence ID" value="NZ_WEGJ01000018.1"/>
</dbReference>
<protein>
    <submittedName>
        <fullName evidence="4">2-hydroxy-7-methoxy-5-methyl-1-naphthoate--CoA ligase</fullName>
        <ecNumber evidence="4">6.2.1.43</ecNumber>
    </submittedName>
</protein>
<keyword evidence="5" id="KW-1185">Reference proteome</keyword>
<dbReference type="InterPro" id="IPR045851">
    <property type="entry name" value="AMP-bd_C_sf"/>
</dbReference>
<dbReference type="Gene3D" id="3.30.300.30">
    <property type="match status" value="1"/>
</dbReference>
<evidence type="ECO:0000259" key="3">
    <source>
        <dbReference type="Pfam" id="PF13193"/>
    </source>
</evidence>
<keyword evidence="4" id="KW-0436">Ligase</keyword>
<dbReference type="AlphaFoldDB" id="A0A7K0CKU5"/>
<proteinExistence type="predicted"/>
<dbReference type="PANTHER" id="PTHR43767">
    <property type="entry name" value="LONG-CHAIN-FATTY-ACID--COA LIGASE"/>
    <property type="match status" value="1"/>
</dbReference>